<protein>
    <recommendedName>
        <fullName evidence="8">Acyl-CoA-binding protein</fullName>
    </recommendedName>
</protein>
<evidence type="ECO:0000256" key="8">
    <source>
        <dbReference type="ARBA" id="ARBA00039735"/>
    </source>
</evidence>
<dbReference type="InterPro" id="IPR035984">
    <property type="entry name" value="Acyl-CoA-binding_sf"/>
</dbReference>
<dbReference type="GO" id="GO:0006631">
    <property type="term" value="P:fatty acid metabolic process"/>
    <property type="evidence" value="ECO:0007669"/>
    <property type="project" value="TreeGrafter"/>
</dbReference>
<evidence type="ECO:0000256" key="9">
    <source>
        <dbReference type="SAM" id="MobiDB-lite"/>
    </source>
</evidence>
<keyword evidence="4" id="KW-0813">Transport</keyword>
<dbReference type="GO" id="GO:0005794">
    <property type="term" value="C:Golgi apparatus"/>
    <property type="evidence" value="ECO:0007669"/>
    <property type="project" value="UniProtKB-SubCell"/>
</dbReference>
<dbReference type="GeneTree" id="ENSGT00940000154846"/>
<evidence type="ECO:0000256" key="4">
    <source>
        <dbReference type="ARBA" id="ARBA00022448"/>
    </source>
</evidence>
<feature type="domain" description="ACB" evidence="10">
    <location>
        <begin position="4"/>
        <end position="78"/>
    </location>
</feature>
<dbReference type="PANTHER" id="PTHR23310:SF54">
    <property type="entry name" value="ACYL-COA-BINDING PROTEIN"/>
    <property type="match status" value="1"/>
</dbReference>
<evidence type="ECO:0000313" key="11">
    <source>
        <dbReference type="Ensembl" id="ENSSAUP00010024571.1"/>
    </source>
</evidence>
<accession>A0A671VIW1</accession>
<dbReference type="AlphaFoldDB" id="A0A671VIW1"/>
<keyword evidence="6" id="KW-0333">Golgi apparatus</keyword>
<keyword evidence="12" id="KW-1185">Reference proteome</keyword>
<evidence type="ECO:0000313" key="12">
    <source>
        <dbReference type="Proteomes" id="UP000472265"/>
    </source>
</evidence>
<dbReference type="InterPro" id="IPR000582">
    <property type="entry name" value="Acyl-CoA-binding_protein"/>
</dbReference>
<reference evidence="11" key="3">
    <citation type="submission" date="2025-09" db="UniProtKB">
        <authorList>
            <consortium name="Ensembl"/>
        </authorList>
    </citation>
    <scope>IDENTIFICATION</scope>
</reference>
<dbReference type="Gene3D" id="1.20.80.10">
    <property type="match status" value="1"/>
</dbReference>
<evidence type="ECO:0000256" key="1">
    <source>
        <dbReference type="ARBA" id="ARBA00004240"/>
    </source>
</evidence>
<feature type="region of interest" description="Disordered" evidence="9">
    <location>
        <begin position="68"/>
        <end position="96"/>
    </location>
</feature>
<keyword evidence="7" id="KW-0446">Lipid-binding</keyword>
<evidence type="ECO:0000256" key="2">
    <source>
        <dbReference type="ARBA" id="ARBA00004555"/>
    </source>
</evidence>
<reference evidence="11" key="1">
    <citation type="submission" date="2021-04" db="EMBL/GenBank/DDBJ databases">
        <authorList>
            <consortium name="Wellcome Sanger Institute Data Sharing"/>
        </authorList>
    </citation>
    <scope>NUCLEOTIDE SEQUENCE [LARGE SCALE GENOMIC DNA]</scope>
</reference>
<evidence type="ECO:0000256" key="3">
    <source>
        <dbReference type="ARBA" id="ARBA00005567"/>
    </source>
</evidence>
<comment type="similarity">
    <text evidence="3">Belongs to the ACBP family.</text>
</comment>
<organism evidence="11 12">
    <name type="scientific">Sparus aurata</name>
    <name type="common">Gilthead sea bream</name>
    <dbReference type="NCBI Taxonomy" id="8175"/>
    <lineage>
        <taxon>Eukaryota</taxon>
        <taxon>Metazoa</taxon>
        <taxon>Chordata</taxon>
        <taxon>Craniata</taxon>
        <taxon>Vertebrata</taxon>
        <taxon>Euteleostomi</taxon>
        <taxon>Actinopterygii</taxon>
        <taxon>Neopterygii</taxon>
        <taxon>Teleostei</taxon>
        <taxon>Neoteleostei</taxon>
        <taxon>Acanthomorphata</taxon>
        <taxon>Eupercaria</taxon>
        <taxon>Spariformes</taxon>
        <taxon>Sparidae</taxon>
        <taxon>Sparus</taxon>
    </lineage>
</organism>
<dbReference type="GO" id="GO:0000062">
    <property type="term" value="F:fatty-acyl-CoA binding"/>
    <property type="evidence" value="ECO:0007669"/>
    <property type="project" value="InterPro"/>
</dbReference>
<dbReference type="GO" id="GO:0005783">
    <property type="term" value="C:endoplasmic reticulum"/>
    <property type="evidence" value="ECO:0007669"/>
    <property type="project" value="UniProtKB-SubCell"/>
</dbReference>
<dbReference type="Proteomes" id="UP000472265">
    <property type="component" value="Chromosome 9"/>
</dbReference>
<proteinExistence type="inferred from homology"/>
<dbReference type="PANTHER" id="PTHR23310">
    <property type="entry name" value="ACYL-COA-BINDING PROTEIN, ACBP"/>
    <property type="match status" value="1"/>
</dbReference>
<dbReference type="PROSITE" id="PS00880">
    <property type="entry name" value="ACB_1"/>
    <property type="match status" value="1"/>
</dbReference>
<dbReference type="Pfam" id="PF00887">
    <property type="entry name" value="ACBP"/>
    <property type="match status" value="1"/>
</dbReference>
<evidence type="ECO:0000256" key="7">
    <source>
        <dbReference type="ARBA" id="ARBA00023121"/>
    </source>
</evidence>
<evidence type="ECO:0000256" key="5">
    <source>
        <dbReference type="ARBA" id="ARBA00022824"/>
    </source>
</evidence>
<dbReference type="InterPro" id="IPR022408">
    <property type="entry name" value="Acyl-CoA-binding_prot_CS"/>
</dbReference>
<gene>
    <name evidence="11" type="primary">DBI</name>
</gene>
<name>A0A671VIW1_SPAAU</name>
<sequence length="154" mass="16689">MADLQAKFDTAAAEVKQLKAKPTDEEMLQVYSLFKQATVGDVNTGRPGMFDFTGKAKWDAWEKQKVRSLVTSDEDPGSTLPQPPQAPGTARCGQPSVRLPGRGRCGGCHPLTSTLSPLASRDKGSGTVRILFLDFSSAVNTIQPLLLQEKLVRM</sequence>
<keyword evidence="5" id="KW-0256">Endoplasmic reticulum</keyword>
<comment type="subcellular location">
    <subcellularLocation>
        <location evidence="1">Endoplasmic reticulum</location>
    </subcellularLocation>
    <subcellularLocation>
        <location evidence="2">Golgi apparatus</location>
    </subcellularLocation>
</comment>
<dbReference type="InParanoid" id="A0A671VIW1"/>
<dbReference type="Ensembl" id="ENSSAUT00010025952.1">
    <property type="protein sequence ID" value="ENSSAUP00010024571.1"/>
    <property type="gene ID" value="ENSSAUG00010010760.1"/>
</dbReference>
<evidence type="ECO:0000259" key="10">
    <source>
        <dbReference type="PROSITE" id="PS51228"/>
    </source>
</evidence>
<dbReference type="PROSITE" id="PS51228">
    <property type="entry name" value="ACB_2"/>
    <property type="match status" value="1"/>
</dbReference>
<dbReference type="PRINTS" id="PR00689">
    <property type="entry name" value="ACOABINDINGP"/>
</dbReference>
<dbReference type="SUPFAM" id="SSF47027">
    <property type="entry name" value="Acyl-CoA binding protein"/>
    <property type="match status" value="1"/>
</dbReference>
<reference evidence="11" key="2">
    <citation type="submission" date="2025-08" db="UniProtKB">
        <authorList>
            <consortium name="Ensembl"/>
        </authorList>
    </citation>
    <scope>IDENTIFICATION</scope>
</reference>
<dbReference type="InterPro" id="IPR014352">
    <property type="entry name" value="FERM/acyl-CoA-bd_prot_sf"/>
</dbReference>
<evidence type="ECO:0000256" key="6">
    <source>
        <dbReference type="ARBA" id="ARBA00023034"/>
    </source>
</evidence>